<accession>A0A098G178</accession>
<dbReference type="KEGG" id="lfa:LFA_0267"/>
<reference evidence="3" key="1">
    <citation type="submission" date="2014-09" db="EMBL/GenBank/DDBJ databases">
        <authorList>
            <person name="Gomez-Valero L."/>
        </authorList>
    </citation>
    <scope>NUCLEOTIDE SEQUENCE [LARGE SCALE GENOMIC DNA]</scope>
    <source>
        <strain evidence="3">ATCC700992</strain>
    </source>
</reference>
<feature type="coiled-coil region" evidence="1">
    <location>
        <begin position="169"/>
        <end position="196"/>
    </location>
</feature>
<keyword evidence="3" id="KW-1185">Reference proteome</keyword>
<dbReference type="Proteomes" id="UP000032430">
    <property type="component" value="Chromosome I"/>
</dbReference>
<organism evidence="2 3">
    <name type="scientific">Legionella fallonii LLAP-10</name>
    <dbReference type="NCBI Taxonomy" id="1212491"/>
    <lineage>
        <taxon>Bacteria</taxon>
        <taxon>Pseudomonadati</taxon>
        <taxon>Pseudomonadota</taxon>
        <taxon>Gammaproteobacteria</taxon>
        <taxon>Legionellales</taxon>
        <taxon>Legionellaceae</taxon>
        <taxon>Legionella</taxon>
    </lineage>
</organism>
<evidence type="ECO:0000256" key="1">
    <source>
        <dbReference type="SAM" id="Coils"/>
    </source>
</evidence>
<dbReference type="RefSeq" id="WP_045094566.1">
    <property type="nucleotide sequence ID" value="NZ_LN614827.1"/>
</dbReference>
<dbReference type="HOGENOM" id="CLU_820838_0_0_6"/>
<protein>
    <submittedName>
        <fullName evidence="2">Uncharacterized protein</fullName>
    </submittedName>
</protein>
<sequence>MSQFCYFAASSWNANNFSGLDLENLTQKQFMDFVFNKILTSKYTIEQFLFEDEENALLNSRMTDTLPSKPGHGQEKKRLFEIMFKIKGIDKQGLLECDNKIDLNKLEITDLVVSGFIYHDQGKYKAVQLKEQIGKNYIQKRLEREPVELKCTLDFKEEITSLKSDKDSNKESTTTLKKLRNNIELLEKAIEDLEVYSKEHSGVSPNKEREAHALYIQLKDFCADLKNETYVKNNFNAMKTKFDKIIDDPLIEKLAEHRTFHKNVLANILLYLTIIGGLIDIGMRISSYATTGHSYGLFSKTDGQKQIEKISERFKTLEQELPIEDSENENEIRLNSNT</sequence>
<gene>
    <name evidence="2" type="ORF">LFA_0267</name>
</gene>
<dbReference type="EMBL" id="LN614827">
    <property type="protein sequence ID" value="CEG55741.1"/>
    <property type="molecule type" value="Genomic_DNA"/>
</dbReference>
<proteinExistence type="predicted"/>
<evidence type="ECO:0000313" key="3">
    <source>
        <dbReference type="Proteomes" id="UP000032430"/>
    </source>
</evidence>
<dbReference type="AlphaFoldDB" id="A0A098G178"/>
<evidence type="ECO:0000313" key="2">
    <source>
        <dbReference type="EMBL" id="CEG55741.1"/>
    </source>
</evidence>
<keyword evidence="1" id="KW-0175">Coiled coil</keyword>
<name>A0A098G178_9GAMM</name>